<protein>
    <submittedName>
        <fullName evidence="3">Helix-turn-helix transcriptional regulator</fullName>
    </submittedName>
</protein>
<dbReference type="InterPro" id="IPR001387">
    <property type="entry name" value="Cro/C1-type_HTH"/>
</dbReference>
<organism evidence="3 4">
    <name type="scientific">Carnobacterium maltaromaticum</name>
    <name type="common">Carnobacterium piscicola</name>
    <dbReference type="NCBI Taxonomy" id="2751"/>
    <lineage>
        <taxon>Bacteria</taxon>
        <taxon>Bacillati</taxon>
        <taxon>Bacillota</taxon>
        <taxon>Bacilli</taxon>
        <taxon>Lactobacillales</taxon>
        <taxon>Carnobacteriaceae</taxon>
        <taxon>Carnobacterium</taxon>
    </lineage>
</organism>
<dbReference type="PROSITE" id="PS50943">
    <property type="entry name" value="HTH_CROC1"/>
    <property type="match status" value="1"/>
</dbReference>
<evidence type="ECO:0000259" key="1">
    <source>
        <dbReference type="PROSITE" id="PS50943"/>
    </source>
</evidence>
<dbReference type="AlphaFoldDB" id="A0AAW9K857"/>
<gene>
    <name evidence="2" type="ORF">RAK27_18105</name>
    <name evidence="3" type="ORF">RAK27_19485</name>
</gene>
<evidence type="ECO:0000313" key="4">
    <source>
        <dbReference type="Proteomes" id="UP001290462"/>
    </source>
</evidence>
<comment type="caution">
    <text evidence="3">The sequence shown here is derived from an EMBL/GenBank/DDBJ whole genome shotgun (WGS) entry which is preliminary data.</text>
</comment>
<name>A0AAW9K857_CARML</name>
<evidence type="ECO:0000313" key="3">
    <source>
        <dbReference type="EMBL" id="MDZ5760831.1"/>
    </source>
</evidence>
<evidence type="ECO:0000313" key="2">
    <source>
        <dbReference type="EMBL" id="MDZ5760557.1"/>
    </source>
</evidence>
<reference evidence="3" key="1">
    <citation type="submission" date="2023-08" db="EMBL/GenBank/DDBJ databases">
        <title>Genomic characterization of piscicolin 126 produced by Carnobacterium maltaromaticum CM22 strain isolated from salmon (Salmo salar).</title>
        <authorList>
            <person name="Gonzalez-Gragera E."/>
            <person name="Garcia-Lopez J.D."/>
            <person name="Teso-Perez C."/>
            <person name="Gimenez-Hernandez I."/>
            <person name="Peralta-Sanchez J.M."/>
            <person name="Valdivia E."/>
            <person name="Montalban-Lopez M."/>
            <person name="Martin-Platero A.M."/>
            <person name="Banos A."/>
            <person name="Martinez-Bueno M."/>
        </authorList>
    </citation>
    <scope>NUCLEOTIDE SEQUENCE</scope>
    <source>
        <strain evidence="3">CM22</strain>
    </source>
</reference>
<accession>A0AAW9K857</accession>
<sequence>MTGEELKKLRKKLGYSLRDFGEKVGLSHVLISYYEKGTRFISENKEK</sequence>
<dbReference type="Proteomes" id="UP001290462">
    <property type="component" value="Unassembled WGS sequence"/>
</dbReference>
<dbReference type="CDD" id="cd00093">
    <property type="entry name" value="HTH_XRE"/>
    <property type="match status" value="1"/>
</dbReference>
<feature type="non-terminal residue" evidence="3">
    <location>
        <position position="47"/>
    </location>
</feature>
<proteinExistence type="predicted"/>
<dbReference type="InterPro" id="IPR010982">
    <property type="entry name" value="Lambda_DNA-bd_dom_sf"/>
</dbReference>
<dbReference type="RefSeq" id="WP_322809730.1">
    <property type="nucleotide sequence ID" value="NZ_JAVBVO010000009.1"/>
</dbReference>
<feature type="domain" description="HTH cro/C1-type" evidence="1">
    <location>
        <begin position="6"/>
        <end position="42"/>
    </location>
</feature>
<dbReference type="EMBL" id="JAVBVO010000046">
    <property type="protein sequence ID" value="MDZ5760831.1"/>
    <property type="molecule type" value="Genomic_DNA"/>
</dbReference>
<dbReference type="Pfam" id="PF01381">
    <property type="entry name" value="HTH_3"/>
    <property type="match status" value="1"/>
</dbReference>
<dbReference type="EMBL" id="JAVBVO010000009">
    <property type="protein sequence ID" value="MDZ5760557.1"/>
    <property type="molecule type" value="Genomic_DNA"/>
</dbReference>
<dbReference type="GO" id="GO:0003677">
    <property type="term" value="F:DNA binding"/>
    <property type="evidence" value="ECO:0007669"/>
    <property type="project" value="InterPro"/>
</dbReference>
<dbReference type="Gene3D" id="1.10.260.40">
    <property type="entry name" value="lambda repressor-like DNA-binding domains"/>
    <property type="match status" value="1"/>
</dbReference>
<dbReference type="SUPFAM" id="SSF47413">
    <property type="entry name" value="lambda repressor-like DNA-binding domains"/>
    <property type="match status" value="1"/>
</dbReference>